<dbReference type="Pfam" id="PF02620">
    <property type="entry name" value="YceD"/>
    <property type="match status" value="1"/>
</dbReference>
<sequence length="179" mass="20284">MMEKRFSEIVLFEDIPDTGLEFHYEDLPGLLDEIPHCDPAGAIAAAVRLSRRGVNIWAEGSLNCTLTLSCHRCLKPYLFPLSIKYSYLMIPRDTGDHMKEEISLKFDELEVAFFDGISVELFDVFREQILLSLPVKQLCSVDCKGLCPGCGRDLNVEECVCEVVREESPFSVLKKIKYA</sequence>
<protein>
    <recommendedName>
        <fullName evidence="3">DUF177 domain-containing protein</fullName>
    </recommendedName>
</protein>
<dbReference type="PANTHER" id="PTHR34374">
    <property type="entry name" value="LARGE RIBOSOMAL RNA SUBUNIT ACCUMULATION PROTEIN YCED HOMOLOG 1, CHLOROPLASTIC"/>
    <property type="match status" value="1"/>
</dbReference>
<dbReference type="AlphaFoldDB" id="A0A1B9F7K4"/>
<keyword evidence="2" id="KW-1185">Reference proteome</keyword>
<dbReference type="Proteomes" id="UP000093080">
    <property type="component" value="Unassembled WGS sequence"/>
</dbReference>
<evidence type="ECO:0000313" key="1">
    <source>
        <dbReference type="EMBL" id="OCC15919.1"/>
    </source>
</evidence>
<dbReference type="RefSeq" id="WP_067616659.1">
    <property type="nucleotide sequence ID" value="NZ_MAGO01000003.1"/>
</dbReference>
<organism evidence="1 2">
    <name type="scientific">Dissulfuribacter thermophilus</name>
    <dbReference type="NCBI Taxonomy" id="1156395"/>
    <lineage>
        <taxon>Bacteria</taxon>
        <taxon>Pseudomonadati</taxon>
        <taxon>Thermodesulfobacteriota</taxon>
        <taxon>Dissulfuribacteria</taxon>
        <taxon>Dissulfuribacterales</taxon>
        <taxon>Dissulfuribacteraceae</taxon>
        <taxon>Dissulfuribacter</taxon>
    </lineage>
</organism>
<evidence type="ECO:0008006" key="3">
    <source>
        <dbReference type="Google" id="ProtNLM"/>
    </source>
</evidence>
<reference evidence="1 2" key="1">
    <citation type="submission" date="2016-06" db="EMBL/GenBank/DDBJ databases">
        <title>Respiratory ammonification of nitrate coupled to the oxidation of elemental sulfur in deep-sea autotrophic thermophilic bacteria.</title>
        <authorList>
            <person name="Slobodkina G.B."/>
            <person name="Mardanov A.V."/>
            <person name="Ravin N.V."/>
            <person name="Frolova A.A."/>
            <person name="Viryasiv M.B."/>
            <person name="Chernyh N.A."/>
            <person name="Bonch-Osmolovskaya E.A."/>
            <person name="Slobodkin A.I."/>
        </authorList>
    </citation>
    <scope>NUCLEOTIDE SEQUENCE [LARGE SCALE GENOMIC DNA]</scope>
    <source>
        <strain evidence="1 2">S69</strain>
    </source>
</reference>
<accession>A0A1B9F7K4</accession>
<name>A0A1B9F7K4_9BACT</name>
<dbReference type="PANTHER" id="PTHR34374:SF1">
    <property type="entry name" value="LARGE RIBOSOMAL RNA SUBUNIT ACCUMULATION PROTEIN YCED HOMOLOG 1, CHLOROPLASTIC"/>
    <property type="match status" value="1"/>
</dbReference>
<proteinExistence type="predicted"/>
<evidence type="ECO:0000313" key="2">
    <source>
        <dbReference type="Proteomes" id="UP000093080"/>
    </source>
</evidence>
<dbReference type="EMBL" id="MAGO01000003">
    <property type="protein sequence ID" value="OCC15919.1"/>
    <property type="molecule type" value="Genomic_DNA"/>
</dbReference>
<dbReference type="OrthoDB" id="9790372at2"/>
<dbReference type="InterPro" id="IPR003772">
    <property type="entry name" value="YceD"/>
</dbReference>
<comment type="caution">
    <text evidence="1">The sequence shown here is derived from an EMBL/GenBank/DDBJ whole genome shotgun (WGS) entry which is preliminary data.</text>
</comment>
<gene>
    <name evidence="1" type="ORF">DBT_0844</name>
</gene>
<dbReference type="STRING" id="1156395.DBT_0844"/>